<keyword evidence="2" id="KW-0378">Hydrolase</keyword>
<dbReference type="RefSeq" id="WP_013293704.1">
    <property type="nucleotide sequence ID" value="NC_014394.1"/>
</dbReference>
<name>D9SGW9_GALCS</name>
<feature type="domain" description="HDOD" evidence="1">
    <location>
        <begin position="26"/>
        <end position="218"/>
    </location>
</feature>
<dbReference type="OrthoDB" id="9784953at2"/>
<sequence>MGVCKEVNNLELSHDDISLVFKNIDIPTCPAIVSLAMSEAQRDEPDIRKLVAAIEQDVGMAALTIKLANSPMFRTSQPVSGVSVALARLGIRNVVCVVVAAALRNCMSGVDAKWLESFWNHASLVATAAGLIARKQYGIPPDAAYTFALFHDSAIPLLRKRFDNYCDVIKLAMDRRQSLIDAENEYFPCTHPIVGTLLARNWGLPKNIGQSILFHHESDVYQLPETTLAGSSVALIAVTHVAERLIAGLDENANFEVSDAHFQEALHHLSITIDELEEIRELLEHESSRV</sequence>
<dbReference type="GO" id="GO:0016787">
    <property type="term" value="F:hydrolase activity"/>
    <property type="evidence" value="ECO:0007669"/>
    <property type="project" value="UniProtKB-KW"/>
</dbReference>
<evidence type="ECO:0000259" key="1">
    <source>
        <dbReference type="PROSITE" id="PS51833"/>
    </source>
</evidence>
<dbReference type="InterPro" id="IPR013976">
    <property type="entry name" value="HDOD"/>
</dbReference>
<dbReference type="PANTHER" id="PTHR33525">
    <property type="match status" value="1"/>
</dbReference>
<dbReference type="Proteomes" id="UP000001235">
    <property type="component" value="Chromosome"/>
</dbReference>
<protein>
    <submittedName>
        <fullName evidence="2">Metal dependent phosphohydrolase</fullName>
    </submittedName>
</protein>
<dbReference type="HOGENOM" id="CLU_048246_2_1_4"/>
<dbReference type="AlphaFoldDB" id="D9SGW9"/>
<dbReference type="PANTHER" id="PTHR33525:SF6">
    <property type="entry name" value="HDOD DOMAIN-CONTAINING PROTEIN"/>
    <property type="match status" value="1"/>
</dbReference>
<organism evidence="2 3">
    <name type="scientific">Gallionella capsiferriformans (strain ES-2)</name>
    <name type="common">Gallionella ferruginea capsiferriformans (strain ES-2)</name>
    <dbReference type="NCBI Taxonomy" id="395494"/>
    <lineage>
        <taxon>Bacteria</taxon>
        <taxon>Pseudomonadati</taxon>
        <taxon>Pseudomonadota</taxon>
        <taxon>Betaproteobacteria</taxon>
        <taxon>Nitrosomonadales</taxon>
        <taxon>Gallionellaceae</taxon>
        <taxon>Gallionella</taxon>
    </lineage>
</organism>
<dbReference type="InterPro" id="IPR052340">
    <property type="entry name" value="RNase_Y/CdgJ"/>
</dbReference>
<evidence type="ECO:0000313" key="2">
    <source>
        <dbReference type="EMBL" id="ADL55766.1"/>
    </source>
</evidence>
<dbReference type="Pfam" id="PF08668">
    <property type="entry name" value="HDOD"/>
    <property type="match status" value="1"/>
</dbReference>
<dbReference type="SUPFAM" id="SSF109604">
    <property type="entry name" value="HD-domain/PDEase-like"/>
    <property type="match status" value="1"/>
</dbReference>
<keyword evidence="3" id="KW-1185">Reference proteome</keyword>
<dbReference type="STRING" id="395494.Galf_1755"/>
<reference evidence="2 3" key="1">
    <citation type="submission" date="2010-08" db="EMBL/GenBank/DDBJ databases">
        <title>Complete sequence of Gallionella capsiferriformans ES-2.</title>
        <authorList>
            <consortium name="US DOE Joint Genome Institute"/>
            <person name="Lucas S."/>
            <person name="Copeland A."/>
            <person name="Lapidus A."/>
            <person name="Cheng J.-F."/>
            <person name="Bruce D."/>
            <person name="Goodwin L."/>
            <person name="Pitluck S."/>
            <person name="Chertkov O."/>
            <person name="Davenport K.W."/>
            <person name="Detter J.C."/>
            <person name="Han C."/>
            <person name="Tapia R."/>
            <person name="Land M."/>
            <person name="Hauser L."/>
            <person name="Chang Y.-J."/>
            <person name="Jeffries C."/>
            <person name="Kyrpides N."/>
            <person name="Ivanova N."/>
            <person name="Mikhailova N."/>
            <person name="Shelobolina E.S."/>
            <person name="Picardal F."/>
            <person name="Roden E."/>
            <person name="Emerson D."/>
            <person name="Woyke T."/>
        </authorList>
    </citation>
    <scope>NUCLEOTIDE SEQUENCE [LARGE SCALE GENOMIC DNA]</scope>
    <source>
        <strain evidence="2 3">ES-2</strain>
    </source>
</reference>
<evidence type="ECO:0000313" key="3">
    <source>
        <dbReference type="Proteomes" id="UP000001235"/>
    </source>
</evidence>
<dbReference type="Gene3D" id="1.10.3210.10">
    <property type="entry name" value="Hypothetical protein af1432"/>
    <property type="match status" value="1"/>
</dbReference>
<dbReference type="eggNOG" id="COG1639">
    <property type="taxonomic scope" value="Bacteria"/>
</dbReference>
<dbReference type="KEGG" id="gca:Galf_1755"/>
<proteinExistence type="predicted"/>
<dbReference type="EMBL" id="CP002159">
    <property type="protein sequence ID" value="ADL55766.1"/>
    <property type="molecule type" value="Genomic_DNA"/>
</dbReference>
<dbReference type="PROSITE" id="PS51833">
    <property type="entry name" value="HDOD"/>
    <property type="match status" value="1"/>
</dbReference>
<gene>
    <name evidence="2" type="ordered locus">Galf_1755</name>
</gene>
<accession>D9SGW9</accession>